<dbReference type="InterPro" id="IPR018765">
    <property type="entry name" value="DUF2341"/>
</dbReference>
<dbReference type="EMBL" id="CP036172">
    <property type="protein sequence ID" value="QSZ66835.1"/>
    <property type="molecule type" value="Genomic_DNA"/>
</dbReference>
<protein>
    <submittedName>
        <fullName evidence="3">DUF2341 domain-containing protein</fullName>
    </submittedName>
</protein>
<dbReference type="KEGG" id="maqe:RJ40_04665"/>
<feature type="domain" description="DUF2341" evidence="2">
    <location>
        <begin position="342"/>
        <end position="422"/>
    </location>
</feature>
<dbReference type="AlphaFoldDB" id="A0A8A3S3X5"/>
<proteinExistence type="predicted"/>
<evidence type="ECO:0000313" key="3">
    <source>
        <dbReference type="EMBL" id="QSZ66835.1"/>
    </source>
</evidence>
<sequence>MGPGVRGTRLVILFFLVFALCTVPFGESGCVFVDTEKTGQITFEAWHSECRIWTTKGDFLNCTLLNVNATIQQGDVILAKNESGGPIEPRAIVGAGNLILWSEPETASYATAQSVDDDDVATPAGESGDDGYFGTPAIPEGITEEEPISFTISCENATNVSAPVVGNETGGSRAPDQSIIGKGEVSGEAPEPPPVLEGDAGAEAFLSSVAGENATAVETIVGEGEADALIGFNESSAVRDKDLNESVFEGPSSPGADILTPHGAGACNESVGEKPLQKPSDQVFIDGNEQAAAPAAPPRVMAAKGGIWTHCALVTITNLGENILTDYQVRVNVSHQEGMLDNFSDIRFTNDKGHLLPHWHDGHAGSNPAVFWVRVPTIPPGDSTIDLHYGNGDAQDASNGTATFLFYDDFDDDTIGEIPDGWTKTGRIRAEVTGDHELSVKNTGLFNFEGGYLTVNQGEWSDVAVRERIKLSDLVGRGKITTRYVGKNNYVSAEFRKDLFSISARVMISGCIQGNEWSNGEYWDVSGVWDAWHTEELGLSGRRADLFVDGQWLGSANLPDNAPISGKTGLYVNDLTEQLRDEHIVRKYSPTFGYHTNGTITSNVFDTGANDSKWDSLAWNAITSPEINISFEVRASNASFSYNNATLPWKPVGNTSPVSTNLSSGRYLQWRANLSTTDNTRTSVLEEVRVWYTPGGY</sequence>
<evidence type="ECO:0000313" key="4">
    <source>
        <dbReference type="Proteomes" id="UP001042704"/>
    </source>
</evidence>
<reference evidence="3" key="1">
    <citation type="journal article" date="2001" name="Int. J. Syst. Evol. Microbiol.">
        <title>Methanofollis aquaemaris sp. nov., a methanogen isolated from an aquaculture fish pond.</title>
        <authorList>
            <person name="Lai M.C."/>
            <person name="Chen S.C."/>
        </authorList>
    </citation>
    <scope>NUCLEOTIDE SEQUENCE</scope>
    <source>
        <strain evidence="3">N2F9704</strain>
    </source>
</reference>
<name>A0A8A3S3X5_9EURY</name>
<organism evidence="3 4">
    <name type="scientific">Methanofollis aquaemaris</name>
    <dbReference type="NCBI Taxonomy" id="126734"/>
    <lineage>
        <taxon>Archaea</taxon>
        <taxon>Methanobacteriati</taxon>
        <taxon>Methanobacteriota</taxon>
        <taxon>Stenosarchaea group</taxon>
        <taxon>Methanomicrobia</taxon>
        <taxon>Methanomicrobiales</taxon>
        <taxon>Methanomicrobiaceae</taxon>
        <taxon>Methanofollis</taxon>
    </lineage>
</organism>
<evidence type="ECO:0000256" key="1">
    <source>
        <dbReference type="SAM" id="MobiDB-lite"/>
    </source>
</evidence>
<reference evidence="3" key="2">
    <citation type="submission" date="2019-02" db="EMBL/GenBank/DDBJ databases">
        <authorList>
            <person name="Chen S.-C."/>
            <person name="Chien H.-H."/>
            <person name="Lai M.-C."/>
        </authorList>
    </citation>
    <scope>NUCLEOTIDE SEQUENCE</scope>
    <source>
        <strain evidence="3">N2F9704</strain>
    </source>
</reference>
<dbReference type="Proteomes" id="UP001042704">
    <property type="component" value="Chromosome"/>
</dbReference>
<gene>
    <name evidence="3" type="ORF">RJ40_04665</name>
</gene>
<dbReference type="GeneID" id="76423630"/>
<keyword evidence="4" id="KW-1185">Reference proteome</keyword>
<feature type="region of interest" description="Disordered" evidence="1">
    <location>
        <begin position="163"/>
        <end position="195"/>
    </location>
</feature>
<dbReference type="Pfam" id="PF10102">
    <property type="entry name" value="DUF2341"/>
    <property type="match status" value="1"/>
</dbReference>
<dbReference type="RefSeq" id="WP_265582206.1">
    <property type="nucleotide sequence ID" value="NZ_CP036172.1"/>
</dbReference>
<evidence type="ECO:0000259" key="2">
    <source>
        <dbReference type="Pfam" id="PF10102"/>
    </source>
</evidence>
<accession>A0A8A3S3X5</accession>